<dbReference type="AlphaFoldDB" id="A0AB38QU51"/>
<gene>
    <name evidence="1" type="ORF">IMI45_11875</name>
</gene>
<dbReference type="Proteomes" id="UP001058458">
    <property type="component" value="Chromosome"/>
</dbReference>
<accession>A0AB38QU51</accession>
<protein>
    <recommendedName>
        <fullName evidence="3">Mobile element protein</fullName>
    </recommendedName>
</protein>
<name>A0AB38QU51_PARTM</name>
<proteinExistence type="predicted"/>
<evidence type="ECO:0000313" key="1">
    <source>
        <dbReference type="EMBL" id="UOE75049.1"/>
    </source>
</evidence>
<evidence type="ECO:0008006" key="3">
    <source>
        <dbReference type="Google" id="ProtNLM"/>
    </source>
</evidence>
<evidence type="ECO:0000313" key="2">
    <source>
        <dbReference type="Proteomes" id="UP001058458"/>
    </source>
</evidence>
<dbReference type="RefSeq" id="WP_161495963.1">
    <property type="nucleotide sequence ID" value="NZ_BHZK01000001.1"/>
</dbReference>
<organism evidence="1 2">
    <name type="scientific">Parageobacillus thermoglucosidasius</name>
    <name type="common">Geobacillus thermoglucosidasius</name>
    <dbReference type="NCBI Taxonomy" id="1426"/>
    <lineage>
        <taxon>Bacteria</taxon>
        <taxon>Bacillati</taxon>
        <taxon>Bacillota</taxon>
        <taxon>Bacilli</taxon>
        <taxon>Bacillales</taxon>
        <taxon>Anoxybacillaceae</taxon>
        <taxon>Parageobacillus</taxon>
    </lineage>
</organism>
<sequence>MPVYWDCGRAIRIDFDGIAGEKGKKSCSYLASFLTILNTDYVTSYRGG</sequence>
<dbReference type="EMBL" id="CP063414">
    <property type="protein sequence ID" value="UOE75049.1"/>
    <property type="molecule type" value="Genomic_DNA"/>
</dbReference>
<reference evidence="1" key="1">
    <citation type="submission" date="2020-10" db="EMBL/GenBank/DDBJ databases">
        <authorList>
            <person name="Delgado J.A."/>
            <person name="Gonzalez J.M."/>
        </authorList>
    </citation>
    <scope>NUCLEOTIDE SEQUENCE</scope>
    <source>
        <strain evidence="1">23.6</strain>
    </source>
</reference>